<dbReference type="SUPFAM" id="SSF53649">
    <property type="entry name" value="Alkaline phosphatase-like"/>
    <property type="match status" value="1"/>
</dbReference>
<evidence type="ECO:0000313" key="3">
    <source>
        <dbReference type="Proteomes" id="UP000251717"/>
    </source>
</evidence>
<accession>A0A315XQ31</accession>
<dbReference type="InterPro" id="IPR002591">
    <property type="entry name" value="Phosphodiest/P_Trfase"/>
</dbReference>
<keyword evidence="1" id="KW-1133">Transmembrane helix</keyword>
<evidence type="ECO:0008006" key="4">
    <source>
        <dbReference type="Google" id="ProtNLM"/>
    </source>
</evidence>
<dbReference type="Gene3D" id="3.40.720.10">
    <property type="entry name" value="Alkaline Phosphatase, subunit A"/>
    <property type="match status" value="1"/>
</dbReference>
<keyword evidence="3" id="KW-1185">Reference proteome</keyword>
<proteinExistence type="predicted"/>
<dbReference type="AlphaFoldDB" id="A0A315XQ31"/>
<reference evidence="2 3" key="1">
    <citation type="submission" date="2017-03" db="EMBL/GenBank/DDBJ databases">
        <title>Genome sequence of Methanobrevibacter thaueri.</title>
        <authorList>
            <person name="Poehlein A."/>
            <person name="Seedorf H."/>
            <person name="Daniel R."/>
        </authorList>
    </citation>
    <scope>NUCLEOTIDE SEQUENCE [LARGE SCALE GENOMIC DNA]</scope>
    <source>
        <strain evidence="2 3">DSM 11995</strain>
    </source>
</reference>
<organism evidence="2 3">
    <name type="scientific">Methanobrevibacter thaueri</name>
    <dbReference type="NCBI Taxonomy" id="190975"/>
    <lineage>
        <taxon>Archaea</taxon>
        <taxon>Methanobacteriati</taxon>
        <taxon>Methanobacteriota</taxon>
        <taxon>Methanomada group</taxon>
        <taxon>Methanobacteria</taxon>
        <taxon>Methanobacteriales</taxon>
        <taxon>Methanobacteriaceae</taxon>
        <taxon>Methanobrevibacter</taxon>
    </lineage>
</organism>
<dbReference type="Pfam" id="PF01663">
    <property type="entry name" value="Phosphodiest"/>
    <property type="match status" value="1"/>
</dbReference>
<evidence type="ECO:0000313" key="2">
    <source>
        <dbReference type="EMBL" id="PWB87988.1"/>
    </source>
</evidence>
<keyword evidence="1" id="KW-0812">Transmembrane</keyword>
<protein>
    <recommendedName>
        <fullName evidence="4">Phage holin family protein</fullName>
    </recommendedName>
</protein>
<feature type="transmembrane region" description="Helical" evidence="1">
    <location>
        <begin position="71"/>
        <end position="95"/>
    </location>
</feature>
<gene>
    <name evidence="2" type="ORF">MBBTH_05750</name>
</gene>
<dbReference type="InterPro" id="IPR017850">
    <property type="entry name" value="Alkaline_phosphatase_core_sf"/>
</dbReference>
<keyword evidence="1" id="KW-0472">Membrane</keyword>
<dbReference type="OrthoDB" id="82412at2157"/>
<feature type="transmembrane region" description="Helical" evidence="1">
    <location>
        <begin position="18"/>
        <end position="40"/>
    </location>
</feature>
<comment type="caution">
    <text evidence="2">The sequence shown here is derived from an EMBL/GenBank/DDBJ whole genome shotgun (WGS) entry which is preliminary data.</text>
</comment>
<sequence>MRDVDELKKTPGLSLKRYLILFIANLIGLYLISFGLDFTVTNLNRVVVFIFFISIFNAVLWPLITRIYMPFMVWTFGIGSLILNGGIFAFFGPYFGLNINGLGIILAPLTIALITIILSTILGLDDDGAFYQATLREAQRKRKEDIKDYPGVIIVEIDGLAYDVLCEAIDRGVMPTVKQMLDSKTHTLKKWETDLSSQTGASQAGILHGNNENITAFRWIEKENDNQVMQCSGVSKVKILEERISNGNGLLVENGASRSNLFSGDTDNVIFTFSKITDLRKLYNGAWYSIFSNPSDFARIVVLLIEDMIHEIYSQLKHRLLNIQPRISRGIAYIPTRAGTNVFMREINTKTLIGDMMIGEIDVAYSTYLGYDEIAHHSGVRDEDVWFALKGMDKQIKHLVDGNKYSPREYQFVIQSDHGQTNGATFKQRYGESFEDFVKSLLPMDINMYAKMSSNEDHFAEVYIPFSDKVNFIKNRNKEEDEEKLMSDSEVIVLGSGNLALVYLTKWSHRLTYEEINEMFPELIDEIVNNEYVGFILVHSSQKGDMAIGKNGTYYLDNDEIEGEDPLEGFGDNIAQHLKRSSSFKYTPDILVNSFYDAEKDEVCAFEELVGSHGGAGGSQSEPFILYPSDWNVPDEEIVGAENIYKILKSNLNNIKESSKIDK</sequence>
<evidence type="ECO:0000256" key="1">
    <source>
        <dbReference type="SAM" id="Phobius"/>
    </source>
</evidence>
<dbReference type="RefSeq" id="WP_116591548.1">
    <property type="nucleotide sequence ID" value="NZ_MZGS01000016.1"/>
</dbReference>
<feature type="transmembrane region" description="Helical" evidence="1">
    <location>
        <begin position="46"/>
        <end position="64"/>
    </location>
</feature>
<feature type="transmembrane region" description="Helical" evidence="1">
    <location>
        <begin position="101"/>
        <end position="124"/>
    </location>
</feature>
<dbReference type="EMBL" id="MZGS01000016">
    <property type="protein sequence ID" value="PWB87988.1"/>
    <property type="molecule type" value="Genomic_DNA"/>
</dbReference>
<name>A0A315XQ31_9EURY</name>
<dbReference type="Proteomes" id="UP000251717">
    <property type="component" value="Unassembled WGS sequence"/>
</dbReference>